<evidence type="ECO:0000313" key="4">
    <source>
        <dbReference type="EMBL" id="RDU21990.1"/>
    </source>
</evidence>
<comment type="similarity">
    <text evidence="1">Belongs to the LytR/CpsA/Psr (LCP) family.</text>
</comment>
<dbReference type="PANTHER" id="PTHR33392:SF6">
    <property type="entry name" value="POLYISOPRENYL-TEICHOIC ACID--PEPTIDOGLYCAN TEICHOIC ACID TRANSFERASE TAGU"/>
    <property type="match status" value="1"/>
</dbReference>
<evidence type="ECO:0000256" key="1">
    <source>
        <dbReference type="ARBA" id="ARBA00006068"/>
    </source>
</evidence>
<keyword evidence="2" id="KW-0812">Transmembrane</keyword>
<feature type="domain" description="Cell envelope-related transcriptional attenuator" evidence="3">
    <location>
        <begin position="142"/>
        <end position="270"/>
    </location>
</feature>
<dbReference type="AlphaFoldDB" id="A0A371ARC1"/>
<dbReference type="InterPro" id="IPR050922">
    <property type="entry name" value="LytR/CpsA/Psr_CW_biosynth"/>
</dbReference>
<organism evidence="4 5">
    <name type="scientific">Anaerosacchariphilus polymeriproducens</name>
    <dbReference type="NCBI Taxonomy" id="1812858"/>
    <lineage>
        <taxon>Bacteria</taxon>
        <taxon>Bacillati</taxon>
        <taxon>Bacillota</taxon>
        <taxon>Clostridia</taxon>
        <taxon>Lachnospirales</taxon>
        <taxon>Lachnospiraceae</taxon>
        <taxon>Anaerosacchariphilus</taxon>
    </lineage>
</organism>
<keyword evidence="5" id="KW-1185">Reference proteome</keyword>
<dbReference type="RefSeq" id="WP_115483153.1">
    <property type="nucleotide sequence ID" value="NZ_QRCT01000050.1"/>
</dbReference>
<dbReference type="OrthoDB" id="27330at2"/>
<proteinExistence type="inferred from homology"/>
<dbReference type="Proteomes" id="UP000255036">
    <property type="component" value="Unassembled WGS sequence"/>
</dbReference>
<dbReference type="PANTHER" id="PTHR33392">
    <property type="entry name" value="POLYISOPRENYL-TEICHOIC ACID--PEPTIDOGLYCAN TEICHOIC ACID TRANSFERASE TAGU"/>
    <property type="match status" value="1"/>
</dbReference>
<feature type="transmembrane region" description="Helical" evidence="2">
    <location>
        <begin position="29"/>
        <end position="49"/>
    </location>
</feature>
<keyword evidence="2" id="KW-1133">Transmembrane helix</keyword>
<feature type="transmembrane region" description="Helical" evidence="2">
    <location>
        <begin position="61"/>
        <end position="78"/>
    </location>
</feature>
<sequence>MRRFIVIILQFILTLVFLGSVIKLNLLPNKYIITLSLVWLAILAVTFFTQLSGRWVKTGKVISLIACVISVMGAGYFLKVQSILPSPCSGGCEVNAPGVLTKETKITKAVLNEEKKNISKEAFIIYISGLESYDEITPESQSDINIIAVVNPLTRQILLTTTPNDYYLKVPVIKSKKPHVVNDKMDQAATYGFESSIKAIQSLYDVQINYYVRVNHTTLMELVDALHGIQVNSKLAFKVGDYEFVKGNNKLDGKETVMFMQGDKDSRINDLLILNAINEKVSSPSIIKNGFSVMECISENVQTNFSKSELVELAKLKMTFGKQWKTIINSVNGTMKMEITNSKNSKEEVRVPDKKSLEDAKVDIQKVLGNEVLTR</sequence>
<reference evidence="4 5" key="1">
    <citation type="submission" date="2018-07" db="EMBL/GenBank/DDBJ databases">
        <title>Anaerosacharophilus polymeroproducens gen. nov. sp. nov., an anaerobic bacterium isolated from salt field.</title>
        <authorList>
            <person name="Kim W."/>
            <person name="Yang S.-H."/>
            <person name="Oh J."/>
            <person name="Lee J.-H."/>
            <person name="Kwon K.K."/>
        </authorList>
    </citation>
    <scope>NUCLEOTIDE SEQUENCE [LARGE SCALE GENOMIC DNA]</scope>
    <source>
        <strain evidence="4 5">MCWD5</strain>
    </source>
</reference>
<comment type="caution">
    <text evidence="4">The sequence shown here is derived from an EMBL/GenBank/DDBJ whole genome shotgun (WGS) entry which is preliminary data.</text>
</comment>
<evidence type="ECO:0000259" key="3">
    <source>
        <dbReference type="Pfam" id="PF03816"/>
    </source>
</evidence>
<name>A0A371ARC1_9FIRM</name>
<evidence type="ECO:0000313" key="5">
    <source>
        <dbReference type="Proteomes" id="UP000255036"/>
    </source>
</evidence>
<evidence type="ECO:0000256" key="2">
    <source>
        <dbReference type="SAM" id="Phobius"/>
    </source>
</evidence>
<gene>
    <name evidence="4" type="ORF">DWV06_15770</name>
</gene>
<accession>A0A371ARC1</accession>
<dbReference type="EMBL" id="QRCT01000050">
    <property type="protein sequence ID" value="RDU21990.1"/>
    <property type="molecule type" value="Genomic_DNA"/>
</dbReference>
<dbReference type="Gene3D" id="3.40.630.190">
    <property type="entry name" value="LCP protein"/>
    <property type="match status" value="1"/>
</dbReference>
<protein>
    <submittedName>
        <fullName evidence="4">LytR family transcriptional regulator</fullName>
    </submittedName>
</protein>
<dbReference type="InterPro" id="IPR004474">
    <property type="entry name" value="LytR_CpsA_psr"/>
</dbReference>
<dbReference type="Pfam" id="PF03816">
    <property type="entry name" value="LytR_cpsA_psr"/>
    <property type="match status" value="1"/>
</dbReference>
<keyword evidence="2" id="KW-0472">Membrane</keyword>